<reference evidence="12" key="2">
    <citation type="submission" date="2021-01" db="EMBL/GenBank/DDBJ databases">
        <authorList>
            <person name="Schikora-Tamarit M.A."/>
        </authorList>
    </citation>
    <scope>NUCLEOTIDE SEQUENCE</scope>
    <source>
        <strain evidence="12">NCAIM Y.01608</strain>
    </source>
</reference>
<feature type="region of interest" description="Disordered" evidence="9">
    <location>
        <begin position="414"/>
        <end position="433"/>
    </location>
</feature>
<dbReference type="GO" id="GO:0008270">
    <property type="term" value="F:zinc ion binding"/>
    <property type="evidence" value="ECO:0007669"/>
    <property type="project" value="InterPro"/>
</dbReference>
<dbReference type="PANTHER" id="PTHR31845:SF17">
    <property type="entry name" value="ZN(II)2CYS6 TRANSCRIPTION FACTOR (EUROFUNG)"/>
    <property type="match status" value="1"/>
</dbReference>
<organism evidence="12 13">
    <name type="scientific">Ogataea polymorpha</name>
    <dbReference type="NCBI Taxonomy" id="460523"/>
    <lineage>
        <taxon>Eukaryota</taxon>
        <taxon>Fungi</taxon>
        <taxon>Dikarya</taxon>
        <taxon>Ascomycota</taxon>
        <taxon>Saccharomycotina</taxon>
        <taxon>Pichiomycetes</taxon>
        <taxon>Pichiales</taxon>
        <taxon>Pichiaceae</taxon>
        <taxon>Ogataea</taxon>
    </lineage>
</organism>
<feature type="region of interest" description="Disordered" evidence="9">
    <location>
        <begin position="1500"/>
        <end position="1523"/>
    </location>
</feature>
<comment type="caution">
    <text evidence="12">The sequence shown here is derived from an EMBL/GenBank/DDBJ whole genome shotgun (WGS) entry which is preliminary data.</text>
</comment>
<dbReference type="Pfam" id="PF00172">
    <property type="entry name" value="Zn_clus"/>
    <property type="match status" value="1"/>
</dbReference>
<dbReference type="InterPro" id="IPR012445">
    <property type="entry name" value="ATG101"/>
</dbReference>
<keyword evidence="2 8" id="KW-0728">SH3 domain</keyword>
<keyword evidence="6" id="KW-0804">Transcription</keyword>
<name>A0A9P8T3D2_9ASCO</name>
<evidence type="ECO:0008006" key="14">
    <source>
        <dbReference type="Google" id="ProtNLM"/>
    </source>
</evidence>
<evidence type="ECO:0000259" key="11">
    <source>
        <dbReference type="PROSITE" id="PS50048"/>
    </source>
</evidence>
<dbReference type="Gene3D" id="4.10.240.10">
    <property type="entry name" value="Zn(2)-C6 fungal-type DNA-binding domain"/>
    <property type="match status" value="1"/>
</dbReference>
<dbReference type="InterPro" id="IPR051089">
    <property type="entry name" value="prtT"/>
</dbReference>
<reference evidence="12" key="1">
    <citation type="journal article" date="2021" name="Open Biol.">
        <title>Shared evolutionary footprints suggest mitochondrial oxidative damage underlies multiple complex I losses in fungi.</title>
        <authorList>
            <person name="Schikora-Tamarit M.A."/>
            <person name="Marcet-Houben M."/>
            <person name="Nosek J."/>
            <person name="Gabaldon T."/>
        </authorList>
    </citation>
    <scope>NUCLEOTIDE SEQUENCE</scope>
    <source>
        <strain evidence="12">NCAIM Y.01608</strain>
    </source>
</reference>
<dbReference type="GO" id="GO:0006914">
    <property type="term" value="P:autophagy"/>
    <property type="evidence" value="ECO:0007669"/>
    <property type="project" value="InterPro"/>
</dbReference>
<protein>
    <recommendedName>
        <fullName evidence="14">Autophagy-related protein 101</fullName>
    </recommendedName>
</protein>
<dbReference type="PROSITE" id="PS50048">
    <property type="entry name" value="ZN2_CY6_FUNGAL_2"/>
    <property type="match status" value="1"/>
</dbReference>
<dbReference type="Pfam" id="PF04082">
    <property type="entry name" value="Fungal_trans"/>
    <property type="match status" value="1"/>
</dbReference>
<dbReference type="PRINTS" id="PR00452">
    <property type="entry name" value="SH3DOMAIN"/>
</dbReference>
<dbReference type="SUPFAM" id="SSF103657">
    <property type="entry name" value="BAR/IMD domain-like"/>
    <property type="match status" value="1"/>
</dbReference>
<dbReference type="EMBL" id="JAEUBD010001178">
    <property type="protein sequence ID" value="KAH3664591.1"/>
    <property type="molecule type" value="Genomic_DNA"/>
</dbReference>
<evidence type="ECO:0000256" key="3">
    <source>
        <dbReference type="ARBA" id="ARBA00022723"/>
    </source>
</evidence>
<keyword evidence="7" id="KW-0539">Nucleus</keyword>
<feature type="region of interest" description="Disordered" evidence="9">
    <location>
        <begin position="333"/>
        <end position="386"/>
    </location>
</feature>
<evidence type="ECO:0000256" key="9">
    <source>
        <dbReference type="SAM" id="MobiDB-lite"/>
    </source>
</evidence>
<proteinExistence type="predicted"/>
<evidence type="ECO:0000259" key="10">
    <source>
        <dbReference type="PROSITE" id="PS50002"/>
    </source>
</evidence>
<dbReference type="PROSITE" id="PS50002">
    <property type="entry name" value="SH3"/>
    <property type="match status" value="1"/>
</dbReference>
<dbReference type="SMART" id="SM00066">
    <property type="entry name" value="GAL4"/>
    <property type="match status" value="1"/>
</dbReference>
<dbReference type="SMART" id="SM00326">
    <property type="entry name" value="SH3"/>
    <property type="match status" value="1"/>
</dbReference>
<dbReference type="GO" id="GO:0000976">
    <property type="term" value="F:transcription cis-regulatory region binding"/>
    <property type="evidence" value="ECO:0007669"/>
    <property type="project" value="TreeGrafter"/>
</dbReference>
<dbReference type="GO" id="GO:0005634">
    <property type="term" value="C:nucleus"/>
    <property type="evidence" value="ECO:0007669"/>
    <property type="project" value="UniProtKB-SubCell"/>
</dbReference>
<evidence type="ECO:0000256" key="1">
    <source>
        <dbReference type="ARBA" id="ARBA00004123"/>
    </source>
</evidence>
<dbReference type="GO" id="GO:0000981">
    <property type="term" value="F:DNA-binding transcription factor activity, RNA polymerase II-specific"/>
    <property type="evidence" value="ECO:0007669"/>
    <property type="project" value="InterPro"/>
</dbReference>
<keyword evidence="5" id="KW-0238">DNA-binding</keyword>
<dbReference type="Pfam" id="PF00018">
    <property type="entry name" value="SH3_1"/>
    <property type="match status" value="1"/>
</dbReference>
<dbReference type="CDD" id="cd00067">
    <property type="entry name" value="GAL4"/>
    <property type="match status" value="1"/>
</dbReference>
<feature type="domain" description="SH3" evidence="10">
    <location>
        <begin position="1199"/>
        <end position="1259"/>
    </location>
</feature>
<dbReference type="CDD" id="cd12148">
    <property type="entry name" value="fungal_TF_MHR"/>
    <property type="match status" value="1"/>
</dbReference>
<evidence type="ECO:0000256" key="8">
    <source>
        <dbReference type="PROSITE-ProRule" id="PRU00192"/>
    </source>
</evidence>
<feature type="region of interest" description="Disordered" evidence="9">
    <location>
        <begin position="1239"/>
        <end position="1280"/>
    </location>
</feature>
<evidence type="ECO:0000256" key="5">
    <source>
        <dbReference type="ARBA" id="ARBA00023125"/>
    </source>
</evidence>
<dbReference type="InterPro" id="IPR027267">
    <property type="entry name" value="AH/BAR_dom_sf"/>
</dbReference>
<dbReference type="Proteomes" id="UP000788993">
    <property type="component" value="Unassembled WGS sequence"/>
</dbReference>
<dbReference type="InterPro" id="IPR036864">
    <property type="entry name" value="Zn2-C6_fun-type_DNA-bd_sf"/>
</dbReference>
<keyword evidence="4" id="KW-0805">Transcription regulation</keyword>
<evidence type="ECO:0000256" key="4">
    <source>
        <dbReference type="ARBA" id="ARBA00023015"/>
    </source>
</evidence>
<dbReference type="InterPro" id="IPR001452">
    <property type="entry name" value="SH3_domain"/>
</dbReference>
<dbReference type="Pfam" id="PF07855">
    <property type="entry name" value="ATG101"/>
    <property type="match status" value="1"/>
</dbReference>
<dbReference type="Gene3D" id="2.30.30.40">
    <property type="entry name" value="SH3 Domains"/>
    <property type="match status" value="1"/>
</dbReference>
<dbReference type="InterPro" id="IPR001138">
    <property type="entry name" value="Zn2Cys6_DnaBD"/>
</dbReference>
<evidence type="ECO:0000256" key="2">
    <source>
        <dbReference type="ARBA" id="ARBA00022443"/>
    </source>
</evidence>
<keyword evidence="13" id="KW-1185">Reference proteome</keyword>
<feature type="compositionally biased region" description="Polar residues" evidence="9">
    <location>
        <begin position="354"/>
        <end position="371"/>
    </location>
</feature>
<feature type="compositionally biased region" description="Basic and acidic residues" evidence="9">
    <location>
        <begin position="1251"/>
        <end position="1273"/>
    </location>
</feature>
<sequence length="1523" mass="171943">MEFQLKIVADLETAADYVRGVLWSILFHRLFGCVSASQSSFYGVAYPLANNPELEELVDAKAQALADAFSHEASRSTVDPNENMVLKGVMVLKFYDREVAHPNSSVPNSRSQSQSSLVSVSPNMAKYANCWEKWVLKINILNNKNSMLDVNGASKLDLYKQDFENNLFAILEYVDANKLHIPPIASVEIAPFPFKVLFALNTHEAHTLNRAFRNFEVSDTESDEFIDYSMESLPDTFERNKNAYTGQEMLKTGYKFIKKLLDDVSRNRATAKIVQGDEAKEKRPKACTLCRRSKVKCEKDGNDESCKRCRAQNLQCVYEYKIASYKVVGDASTKEVSKIVKSPPQDTRKRDSTHSPPVSHANTGRNASLSHILNPPHTKPGAGWHSSVEDRLQDFGSKLGNILTILQTPESPSRPLLLKASSEGAPRNGSAEPRSLADILSLSEAEELFRFFDSNISPQLFGFNISQYSVNELWIHSPLLLASVCAIASIHHPLLSHLFRQLEQLIHQMSQHLLVRVPTTELDTFNTVLALCFCALWFQENQMFTGMALQLASNLKLNKRSKNSQVSDKNKLKLWYLLYILDGQQSLVFNRQPLMNSQDRTLKESRHLLLEDGAEEAGSEENYSNLRLVSQVEYNQAISKVFEGDAWDLMAPASFGLPFKTNLELDKWMVQWTVMLSPFNNAPIWSSKSTLIYYNFAKMHINSAAVRSLHMEGDELPRWKEVDSDQIENLEEGCQNIQQTESSDDDDEGQYELELSPRQSRMVSTEMALSSAETVLNLVLGDTDILSALKYAPVHIHVMLYYAAMLVLNPPEYLSSKEKSFEDTLNAVAIVKKLRSVILGNLPIDKSFSSKLIEALSRLLQERVKKLKEDITDEQKLELDKVLINNDTSSFAKKRARQISAWPGYDHGHPSKKRVSTSCLGLKLTGSTERISDPEFDSIVSEIKGIDKQFETFELSLQKHRNSMSRLLTHSIAIGLCFRDLSSQCEGGILNKQQLSMFDRATQYVEQYKMLQPGMEEETKLFEERVGEHLKKVSKQIKNANRAIKERNYASLDYEKYQQEVRKLADKPDLSLKEHKRKFEVQKKLHEAKLKYDLLNNKLKMELPLFMLIVRQIMSQVFVMTYFATFTIFHNLYATCASLSSEFKIDLEMLQYDTDMENMRRNFTAAQERVAESIEQLSVVKFHQISLNKLQMKVLETTAPAETCVAMYNFDASQPDDLSFREGDRIKVLDRSNPGWWRGMKLTDGTTDLPRQGRQDGGAHEPLADGHEGHERNGPPASERVVDDLGHREARFCGKHGVDVGAHTRRQTDDDEPADNAAHTDGGHDPDGHSVRGVSGLLRHVDAGIERADGPDGCHEREAELPPSGPVGIVLHGAEDELAIVEGGVDGGSNGQRNQKQHDDARVAHHRRGLQPRDVLRAKTGAQGLCKYACSKNAVRFSRGDFEISIFCKVHCCQDFFCISVPDAHEPGAEGQRIRQANQVRERDLDAFWRVVVRPEVEPAAGRDGGRKLAHGNAKKKDEHRRN</sequence>
<dbReference type="Gene3D" id="1.20.1270.60">
    <property type="entry name" value="Arfaptin homology (AH) domain/BAR domain"/>
    <property type="match status" value="1"/>
</dbReference>
<dbReference type="SUPFAM" id="SSF57701">
    <property type="entry name" value="Zn2/Cys6 DNA-binding domain"/>
    <property type="match status" value="1"/>
</dbReference>
<dbReference type="InterPro" id="IPR007219">
    <property type="entry name" value="XnlR_reg_dom"/>
</dbReference>
<evidence type="ECO:0000313" key="13">
    <source>
        <dbReference type="Proteomes" id="UP000788993"/>
    </source>
</evidence>
<evidence type="ECO:0000313" key="12">
    <source>
        <dbReference type="EMBL" id="KAH3664591.1"/>
    </source>
</evidence>
<evidence type="ECO:0000256" key="7">
    <source>
        <dbReference type="ARBA" id="ARBA00023242"/>
    </source>
</evidence>
<dbReference type="PROSITE" id="PS00463">
    <property type="entry name" value="ZN2_CY6_FUNGAL_1"/>
    <property type="match status" value="1"/>
</dbReference>
<dbReference type="GO" id="GO:0006351">
    <property type="term" value="P:DNA-templated transcription"/>
    <property type="evidence" value="ECO:0007669"/>
    <property type="project" value="InterPro"/>
</dbReference>
<gene>
    <name evidence="12" type="ORF">OGATHE_003406</name>
</gene>
<keyword evidence="3" id="KW-0479">Metal-binding</keyword>
<comment type="subcellular location">
    <subcellularLocation>
        <location evidence="1">Nucleus</location>
    </subcellularLocation>
</comment>
<dbReference type="InterPro" id="IPR036028">
    <property type="entry name" value="SH3-like_dom_sf"/>
</dbReference>
<dbReference type="SUPFAM" id="SSF50044">
    <property type="entry name" value="SH3-domain"/>
    <property type="match status" value="1"/>
</dbReference>
<accession>A0A9P8T3D2</accession>
<dbReference type="PANTHER" id="PTHR31845">
    <property type="entry name" value="FINGER DOMAIN PROTEIN, PUTATIVE-RELATED"/>
    <property type="match status" value="1"/>
</dbReference>
<evidence type="ECO:0000256" key="6">
    <source>
        <dbReference type="ARBA" id="ARBA00023163"/>
    </source>
</evidence>
<feature type="domain" description="Zn(2)-C6 fungal-type" evidence="11">
    <location>
        <begin position="286"/>
        <end position="318"/>
    </location>
</feature>
<feature type="compositionally biased region" description="Basic and acidic residues" evidence="9">
    <location>
        <begin position="1321"/>
        <end position="1330"/>
    </location>
</feature>
<dbReference type="CDD" id="cd00174">
    <property type="entry name" value="SH3"/>
    <property type="match status" value="1"/>
</dbReference>
<feature type="region of interest" description="Disordered" evidence="9">
    <location>
        <begin position="1296"/>
        <end position="1333"/>
    </location>
</feature>